<dbReference type="Proteomes" id="UP000632138">
    <property type="component" value="Unassembled WGS sequence"/>
</dbReference>
<sequence length="410" mass="43772">MKDMTDPRSRVTVLAGFSPAATAAAARVLLLADPGLVLLSHDLSAVREGVVRRTVRDSARVVENVETRLVHGCVSCTLREDVLPALVRLARERPGRDLLLALPPAVEPEALAAACNASPAVNESVRFDSYVTVVEAASFLDDLGSRERLPDRGLHSSGNDRRRVADVVSRQVEFADTLLVWDRPGNDAFTNGRVDSLLHRLAPWAAHVRVGSTPSIDVTGLAASLRHSGRHDPGVPGILGRAISGFPIGIHDPEGEYGVNAMLFRSRRPFHPARLHDALAEVAGGALRGRGQAWIASQPDTVIGWESAGGGIVLGGLGRWLASVPAERWPEVHTLRRLAADLDWDPYYGDRATALSFVGLGLDVPALTRRLTSCLLDDAELATGEDGWRALPDPFAGLLAPAAPTPTPAD</sequence>
<dbReference type="InterPro" id="IPR011629">
    <property type="entry name" value="CobW-like_C"/>
</dbReference>
<protein>
    <submittedName>
        <fullName evidence="2">GTP-binding protein</fullName>
    </submittedName>
</protein>
<dbReference type="SMART" id="SM00833">
    <property type="entry name" value="CobW_C"/>
    <property type="match status" value="1"/>
</dbReference>
<organism evidence="2 3">
    <name type="scientific">Paractinoplanes ovalisporus</name>
    <dbReference type="NCBI Taxonomy" id="2810368"/>
    <lineage>
        <taxon>Bacteria</taxon>
        <taxon>Bacillati</taxon>
        <taxon>Actinomycetota</taxon>
        <taxon>Actinomycetes</taxon>
        <taxon>Micromonosporales</taxon>
        <taxon>Micromonosporaceae</taxon>
        <taxon>Paractinoplanes</taxon>
    </lineage>
</organism>
<dbReference type="Gene3D" id="3.40.50.300">
    <property type="entry name" value="P-loop containing nucleotide triphosphate hydrolases"/>
    <property type="match status" value="1"/>
</dbReference>
<reference evidence="2 3" key="1">
    <citation type="submission" date="2021-01" db="EMBL/GenBank/DDBJ databases">
        <title>Actinoplanes sp. nov. LDG1-06 isolated from lichen.</title>
        <authorList>
            <person name="Saeng-In P."/>
            <person name="Phongsopitanun W."/>
            <person name="Kanchanasin P."/>
            <person name="Yuki M."/>
            <person name="Kudo T."/>
            <person name="Ohkuma M."/>
            <person name="Tanasupawat S."/>
        </authorList>
    </citation>
    <scope>NUCLEOTIDE SEQUENCE [LARGE SCALE GENOMIC DNA]</scope>
    <source>
        <strain evidence="2 3">LDG1-06</strain>
    </source>
</reference>
<dbReference type="Pfam" id="PF02492">
    <property type="entry name" value="cobW"/>
    <property type="match status" value="1"/>
</dbReference>
<accession>A0ABS2AF25</accession>
<dbReference type="SUPFAM" id="SSF90002">
    <property type="entry name" value="Hypothetical protein YjiA, C-terminal domain"/>
    <property type="match status" value="1"/>
</dbReference>
<proteinExistence type="predicted"/>
<dbReference type="EMBL" id="JAENHP010000007">
    <property type="protein sequence ID" value="MBM2618431.1"/>
    <property type="molecule type" value="Genomic_DNA"/>
</dbReference>
<dbReference type="Pfam" id="PF07683">
    <property type="entry name" value="CobW_C"/>
    <property type="match status" value="1"/>
</dbReference>
<dbReference type="InterPro" id="IPR027417">
    <property type="entry name" value="P-loop_NTPase"/>
</dbReference>
<dbReference type="PANTHER" id="PTHR43603:SF1">
    <property type="entry name" value="ZINC-REGULATED GTPASE METALLOPROTEIN ACTIVATOR 1"/>
    <property type="match status" value="1"/>
</dbReference>
<evidence type="ECO:0000313" key="2">
    <source>
        <dbReference type="EMBL" id="MBM2618431.1"/>
    </source>
</evidence>
<feature type="domain" description="CobW C-terminal" evidence="1">
    <location>
        <begin position="259"/>
        <end position="375"/>
    </location>
</feature>
<gene>
    <name evidence="2" type="ORF">JIG36_22990</name>
</gene>
<name>A0ABS2AF25_9ACTN</name>
<keyword evidence="3" id="KW-1185">Reference proteome</keyword>
<evidence type="ECO:0000259" key="1">
    <source>
        <dbReference type="SMART" id="SM00833"/>
    </source>
</evidence>
<dbReference type="PANTHER" id="PTHR43603">
    <property type="entry name" value="COBW DOMAIN-CONTAINING PROTEIN DDB_G0274527"/>
    <property type="match status" value="1"/>
</dbReference>
<comment type="caution">
    <text evidence="2">The sequence shown here is derived from an EMBL/GenBank/DDBJ whole genome shotgun (WGS) entry which is preliminary data.</text>
</comment>
<dbReference type="InterPro" id="IPR051927">
    <property type="entry name" value="Zn_Chap_cDPG_Synth"/>
</dbReference>
<dbReference type="InterPro" id="IPR003495">
    <property type="entry name" value="CobW/HypB/UreG_nucleotide-bd"/>
</dbReference>
<evidence type="ECO:0000313" key="3">
    <source>
        <dbReference type="Proteomes" id="UP000632138"/>
    </source>
</evidence>